<dbReference type="Gene3D" id="1.25.40.10">
    <property type="entry name" value="Tetratricopeptide repeat domain"/>
    <property type="match status" value="1"/>
</dbReference>
<dbReference type="InterPro" id="IPR035897">
    <property type="entry name" value="Toll_tir_struct_dom_sf"/>
</dbReference>
<keyword evidence="3" id="KW-1185">Reference proteome</keyword>
<keyword evidence="2" id="KW-0675">Receptor</keyword>
<dbReference type="AlphaFoldDB" id="A0A454JM50"/>
<dbReference type="Gene3D" id="3.40.50.10140">
    <property type="entry name" value="Toll/interleukin-1 receptor homology (TIR) domain"/>
    <property type="match status" value="1"/>
</dbReference>
<feature type="domain" description="TIR" evidence="1">
    <location>
        <begin position="1"/>
        <end position="136"/>
    </location>
</feature>
<dbReference type="Proteomes" id="UP000274139">
    <property type="component" value="Unassembled WGS sequence"/>
</dbReference>
<evidence type="ECO:0000313" key="2">
    <source>
        <dbReference type="EMBL" id="RMD00900.1"/>
    </source>
</evidence>
<gene>
    <name evidence="2" type="ORF">EAY64_04530</name>
</gene>
<name>A0A454JM50_9NEIS</name>
<reference evidence="2 3" key="1">
    <citation type="submission" date="2018-10" db="EMBL/GenBank/DDBJ databases">
        <title>Draft genome sequence of Aquitalea MWU14-2217 isolated from a wild cranberry bog in Provincetown, Massachusetts.</title>
        <authorList>
            <person name="Ebadzadsahrai G."/>
            <person name="Soby S."/>
        </authorList>
    </citation>
    <scope>NUCLEOTIDE SEQUENCE [LARGE SCALE GENOMIC DNA]</scope>
    <source>
        <strain evidence="2 3">MWU14-2217</strain>
    </source>
</reference>
<dbReference type="SUPFAM" id="SSF52200">
    <property type="entry name" value="Toll/Interleukin receptor TIR domain"/>
    <property type="match status" value="1"/>
</dbReference>
<dbReference type="PROSITE" id="PS50104">
    <property type="entry name" value="TIR"/>
    <property type="match status" value="1"/>
</dbReference>
<dbReference type="GO" id="GO:0007165">
    <property type="term" value="P:signal transduction"/>
    <property type="evidence" value="ECO:0007669"/>
    <property type="project" value="InterPro"/>
</dbReference>
<dbReference type="InterPro" id="IPR011990">
    <property type="entry name" value="TPR-like_helical_dom_sf"/>
</dbReference>
<dbReference type="SUPFAM" id="SSF48452">
    <property type="entry name" value="TPR-like"/>
    <property type="match status" value="1"/>
</dbReference>
<comment type="caution">
    <text evidence="2">The sequence shown here is derived from an EMBL/GenBank/DDBJ whole genome shotgun (WGS) entry which is preliminary data.</text>
</comment>
<protein>
    <submittedName>
        <fullName evidence="2">Toll/interleukin-1 receptor domain-containing protein</fullName>
    </submittedName>
</protein>
<dbReference type="InterPro" id="IPR000157">
    <property type="entry name" value="TIR_dom"/>
</dbReference>
<dbReference type="Pfam" id="PF13676">
    <property type="entry name" value="TIR_2"/>
    <property type="match status" value="1"/>
</dbReference>
<proteinExistence type="predicted"/>
<organism evidence="2 3">
    <name type="scientific">Aquitalea palustris</name>
    <dbReference type="NCBI Taxonomy" id="2480983"/>
    <lineage>
        <taxon>Bacteria</taxon>
        <taxon>Pseudomonadati</taxon>
        <taxon>Pseudomonadota</taxon>
        <taxon>Betaproteobacteria</taxon>
        <taxon>Neisseriales</taxon>
        <taxon>Chromobacteriaceae</taxon>
        <taxon>Aquitalea</taxon>
    </lineage>
</organism>
<accession>A0A454JM50</accession>
<evidence type="ECO:0000259" key="1">
    <source>
        <dbReference type="PROSITE" id="PS50104"/>
    </source>
</evidence>
<sequence length="819" mass="94415">MIKCFLSHSSSDKDRFVRPVASKIYREARIFDEETFEAGMPPAEEIASALDETAIFVIFLSTKALESSWVQNELGRAKLLFDESKLQRIFPIIIEDGITHLDSRIPGWMRESLNIQPISKPSIAARKINARLREISWKFHPRLRERTEIFVGRNDLINQFEERIDDFSLPSPIAVIASGLSEIGRRSLLRHSLKKSNIIRPSFEFPFVIVSQLDSVEDLILKTLDLGLVGLSRKDFDLHSSVEEKTIFAIKMFREISRERERILIEDQGVLVQPDGQLVDWFSEIINGLASDQFMIFSIVSRYRPASSLNRLNPLVFSVHVAEMDKQERDGLMVRYSRFSEVELSKDDYSFFSDLLTGYPEQVLFTIDLIKEQGIFEAKKNSHTIQQYGSDKAKIVLDSFQNNQKALNFIYLLSRFEFVSYEVLFDIVNEKEYGSILKDLLSSAICEKIGSSSNYIRVNEVIRDYISRNRFGSETGFEGALTAHAKSFLDRYKDEDSDISDYLFSAQESLRSGGVVPEDIIVPSVFLKTIKRIYDEDRKYAEAILLANRVLSRDGSLHKNTVDHVRFIKCQCLARLRKNEFFDEVRKISQPDRDFLYGFYYRLSGDTARAEENLKNVLKKKPRDPRTIGELVLVYMQSEEYQLAFDLARDNYYNRPGNPINANNYLTCLMARDWTPECKREIDIVISRLEIDTSERAREMVASAKARILAFFENNQSSAMASIERTIAEFPGVNYPLLTKADLAVHFMDVDKLREAVDELERITGKYAQTYRSVIKFKSLLLAMEGRTPEARNLINRELSGLNSSTRTRLIDRIESFSR</sequence>
<evidence type="ECO:0000313" key="3">
    <source>
        <dbReference type="Proteomes" id="UP000274139"/>
    </source>
</evidence>
<dbReference type="EMBL" id="RFAR01000012">
    <property type="protein sequence ID" value="RMD00900.1"/>
    <property type="molecule type" value="Genomic_DNA"/>
</dbReference>